<sequence length="751" mass="88460">MSVTRRQDIIAQIERAEALYKANLYGPLQPLMDSIQELIVFLDEDHYTDYARYYRLYMLYVGAFEIVNMEVLQSYVVALENIREAKASDYEHVCSYYTLCDEALYEKALMLYPYNETLHLHYALKLQHDKRYSEAILVLKYVLECYPALTEARLLLWDIESEQLEHLCETTEEANAEELLQLASNTHNIKVLKGVLLDERLDQKSQDLARIHVALWENKSSENKNLWITEWRHLELADTTRMLLADYAKSFMMYDMVSQILGAPSKPEFPEEDYTSFEDYKTYMHALAHSGWQLAQHQYELIGNSAYYYSKNKKTIEICVERGLALNPKNPLLLVLKAKSFFFNQNYNETGQAYHEAFRNGLRMSEYLFYLLEVNSRIESWQGILDIVVQFHRRQTPTLKTLFFQARALVKLGRLDEAHEVINEALADFPLPQHSYAPWLYNLRMIIHKHNQNYTAFFEDMYSEINYYQIGDSDYCSTMNMCVEALIEMGDYKEAHKYAIYNYEQEQLAPELYTVFQWICFYDFLAKPEDLEAVSTAQLIDNPTTFLEHRNNGFIYWMLRDFTAGSEALKLAAEQATNKAYYLKLALSCADENFDDITPTLALNEYIQNEVPQAKDWKLGFDYARALHSEKRYHESYSAYQQLLQHYPDYSFFQFEKDEYHVLLTVLKEASKGVENIPNYIKYNAMFLSKDQPSAQALLEHLEIANTYSKDDLFLHHNLLEQLSKMEVEFENDELNTLKDIKSELRRAYFV</sequence>
<dbReference type="Gene3D" id="1.25.40.10">
    <property type="entry name" value="Tetratricopeptide repeat domain"/>
    <property type="match status" value="1"/>
</dbReference>
<evidence type="ECO:0000313" key="4">
    <source>
        <dbReference type="Proteomes" id="UP001231587"/>
    </source>
</evidence>
<keyword evidence="4" id="KW-1185">Reference proteome</keyword>
<reference evidence="1" key="1">
    <citation type="submission" date="2021-03" db="EMBL/GenBank/DDBJ databases">
        <title>Genomic Encyclopedia of Type Strains, Phase IV (KMG-IV): sequencing the most valuable type-strain genomes for metagenomic binning, comparative biology and taxonomic classification.</title>
        <authorList>
            <person name="Goeker M."/>
        </authorList>
    </citation>
    <scope>NUCLEOTIDE SEQUENCE</scope>
    <source>
        <strain evidence="1">DSM 15523</strain>
        <strain evidence="2 4">DSM 16476</strain>
    </source>
</reference>
<dbReference type="Proteomes" id="UP001231587">
    <property type="component" value="Unassembled WGS sequence"/>
</dbReference>
<protein>
    <recommendedName>
        <fullName evidence="5">Tetratricopeptide repeat protein</fullName>
    </recommendedName>
</protein>
<evidence type="ECO:0000313" key="2">
    <source>
        <dbReference type="EMBL" id="MDQ0336044.1"/>
    </source>
</evidence>
<dbReference type="Proteomes" id="UP001138672">
    <property type="component" value="Unassembled WGS sequence"/>
</dbReference>
<name>A0A9X1C9M0_9FLAO</name>
<dbReference type="InterPro" id="IPR011990">
    <property type="entry name" value="TPR-like_helical_dom_sf"/>
</dbReference>
<dbReference type="AlphaFoldDB" id="A0A9X1C9M0"/>
<evidence type="ECO:0008006" key="5">
    <source>
        <dbReference type="Google" id="ProtNLM"/>
    </source>
</evidence>
<dbReference type="EMBL" id="JAGGJQ010000007">
    <property type="protein sequence ID" value="MBP1840543.1"/>
    <property type="molecule type" value="Genomic_DNA"/>
</dbReference>
<dbReference type="RefSeq" id="WP_157486305.1">
    <property type="nucleotide sequence ID" value="NZ_JAGGJQ010000007.1"/>
</dbReference>
<comment type="caution">
    <text evidence="1">The sequence shown here is derived from an EMBL/GenBank/DDBJ whole genome shotgun (WGS) entry which is preliminary data.</text>
</comment>
<evidence type="ECO:0000313" key="3">
    <source>
        <dbReference type="Proteomes" id="UP001138672"/>
    </source>
</evidence>
<organism evidence="1 3">
    <name type="scientific">Formosa algae</name>
    <dbReference type="NCBI Taxonomy" id="225843"/>
    <lineage>
        <taxon>Bacteria</taxon>
        <taxon>Pseudomonadati</taxon>
        <taxon>Bacteroidota</taxon>
        <taxon>Flavobacteriia</taxon>
        <taxon>Flavobacteriales</taxon>
        <taxon>Flavobacteriaceae</taxon>
        <taxon>Formosa</taxon>
    </lineage>
</organism>
<gene>
    <name evidence="1" type="ORF">J2Z56_002473</name>
    <name evidence="2" type="ORF">J2Z57_002496</name>
</gene>
<dbReference type="SUPFAM" id="SSF48452">
    <property type="entry name" value="TPR-like"/>
    <property type="match status" value="2"/>
</dbReference>
<accession>A0A9X1C9M0</accession>
<dbReference type="EMBL" id="JAUSUU010000007">
    <property type="protein sequence ID" value="MDQ0336044.1"/>
    <property type="molecule type" value="Genomic_DNA"/>
</dbReference>
<proteinExistence type="predicted"/>
<dbReference type="OrthoDB" id="1168248at2"/>
<evidence type="ECO:0000313" key="1">
    <source>
        <dbReference type="EMBL" id="MBP1840543.1"/>
    </source>
</evidence>